<evidence type="ECO:0000313" key="2">
    <source>
        <dbReference type="Proteomes" id="UP000186323"/>
    </source>
</evidence>
<keyword evidence="2" id="KW-1185">Reference proteome</keyword>
<name>A0A1K1LEA2_9BACT</name>
<sequence length="65" mass="7329">MPQEDVFQCGKERFGGGQGWRRHGILPVLCVQCNQKTAWREDAADGARRQMAQTGKWPEEAVCLP</sequence>
<dbReference type="Proteomes" id="UP000186323">
    <property type="component" value="Chromosome I"/>
</dbReference>
<organism evidence="1 2">
    <name type="scientific">Desulfovibrio piger</name>
    <dbReference type="NCBI Taxonomy" id="901"/>
    <lineage>
        <taxon>Bacteria</taxon>
        <taxon>Pseudomonadati</taxon>
        <taxon>Thermodesulfobacteriota</taxon>
        <taxon>Desulfovibrionia</taxon>
        <taxon>Desulfovibrionales</taxon>
        <taxon>Desulfovibrionaceae</taxon>
        <taxon>Desulfovibrio</taxon>
    </lineage>
</organism>
<protein>
    <submittedName>
        <fullName evidence="1">Uncharacterized protein</fullName>
    </submittedName>
</protein>
<dbReference type="EMBL" id="LT630450">
    <property type="protein sequence ID" value="SFV73018.1"/>
    <property type="molecule type" value="Genomic_DNA"/>
</dbReference>
<dbReference type="KEGG" id="dpg:DESPIGER_1166"/>
<gene>
    <name evidence="1" type="ORF">DESPIGER_1166</name>
</gene>
<proteinExistence type="predicted"/>
<reference evidence="2" key="1">
    <citation type="submission" date="2016-10" db="EMBL/GenBank/DDBJ databases">
        <authorList>
            <person name="Wegmann U."/>
        </authorList>
    </citation>
    <scope>NUCLEOTIDE SEQUENCE [LARGE SCALE GENOMIC DNA]</scope>
</reference>
<evidence type="ECO:0000313" key="1">
    <source>
        <dbReference type="EMBL" id="SFV73018.1"/>
    </source>
</evidence>
<dbReference type="AlphaFoldDB" id="A0A1K1LEA2"/>
<accession>A0A1K1LEA2</accession>